<dbReference type="AlphaFoldDB" id="A0A1M7H3L0"/>
<dbReference type="PANTHER" id="PTHR30126">
    <property type="entry name" value="HTH-TYPE TRANSCRIPTIONAL REGULATOR"/>
    <property type="match status" value="1"/>
</dbReference>
<dbReference type="GO" id="GO:0003700">
    <property type="term" value="F:DNA-binding transcription factor activity"/>
    <property type="evidence" value="ECO:0007669"/>
    <property type="project" value="InterPro"/>
</dbReference>
<sequence>MRNAFGFDLRSMEIFVETLERGSQSAAADHLGLTQSSVSHCLATLEEALGVALFERRSRPLEATSAGRFFYDRARRLLGEARDTRRELISGAFGQLHQMRLALVDSLATAVGRPLIDVIRRHTRDYTLTTGLSHMHGHSLLTRHVDVIISDDRLENYDGLERHSILREPFVLVMPGDWQGPADNLRWLSRQLEFIRYVPHSLIGQTIERHLRLANVELSARIHLDNTCALLKTVSDGSGFTITTPLCLYQAGLDHLQVRVEPLPVAPLERELTLVARRDELGGLPSQLARDARRLLRGAFVDELEKHLPWVLTGHAFMLG</sequence>
<evidence type="ECO:0000256" key="4">
    <source>
        <dbReference type="ARBA" id="ARBA00023163"/>
    </source>
</evidence>
<dbReference type="Pfam" id="PF03466">
    <property type="entry name" value="LysR_substrate"/>
    <property type="match status" value="1"/>
</dbReference>
<dbReference type="FunFam" id="1.10.10.10:FF:000001">
    <property type="entry name" value="LysR family transcriptional regulator"/>
    <property type="match status" value="1"/>
</dbReference>
<dbReference type="InterPro" id="IPR036388">
    <property type="entry name" value="WH-like_DNA-bd_sf"/>
</dbReference>
<dbReference type="PANTHER" id="PTHR30126:SF39">
    <property type="entry name" value="HTH-TYPE TRANSCRIPTIONAL REGULATOR CYSL"/>
    <property type="match status" value="1"/>
</dbReference>
<keyword evidence="4" id="KW-0804">Transcription</keyword>
<evidence type="ECO:0000313" key="8">
    <source>
        <dbReference type="Proteomes" id="UP000184123"/>
    </source>
</evidence>
<comment type="similarity">
    <text evidence="1">Belongs to the LysR transcriptional regulatory family.</text>
</comment>
<dbReference type="PRINTS" id="PR00039">
    <property type="entry name" value="HTHLYSR"/>
</dbReference>
<dbReference type="Gene3D" id="1.10.10.10">
    <property type="entry name" value="Winged helix-like DNA-binding domain superfamily/Winged helix DNA-binding domain"/>
    <property type="match status" value="1"/>
</dbReference>
<evidence type="ECO:0000313" key="9">
    <source>
        <dbReference type="Proteomes" id="UP000321726"/>
    </source>
</evidence>
<keyword evidence="2" id="KW-0805">Transcription regulation</keyword>
<dbReference type="GO" id="GO:0000976">
    <property type="term" value="F:transcription cis-regulatory region binding"/>
    <property type="evidence" value="ECO:0007669"/>
    <property type="project" value="TreeGrafter"/>
</dbReference>
<dbReference type="Pfam" id="PF00126">
    <property type="entry name" value="HTH_1"/>
    <property type="match status" value="1"/>
</dbReference>
<dbReference type="PROSITE" id="PS50931">
    <property type="entry name" value="HTH_LYSR"/>
    <property type="match status" value="1"/>
</dbReference>
<proteinExistence type="inferred from homology"/>
<gene>
    <name evidence="6" type="ORF">HCU01_27840</name>
    <name evidence="7" type="ORF">SAMN05660971_02463</name>
</gene>
<dbReference type="EMBL" id="BJXU01000112">
    <property type="protein sequence ID" value="GEN24835.1"/>
    <property type="molecule type" value="Genomic_DNA"/>
</dbReference>
<evidence type="ECO:0000256" key="3">
    <source>
        <dbReference type="ARBA" id="ARBA00023125"/>
    </source>
</evidence>
<organism evidence="7 8">
    <name type="scientific">Halomonas cupida</name>
    <dbReference type="NCBI Taxonomy" id="44933"/>
    <lineage>
        <taxon>Bacteria</taxon>
        <taxon>Pseudomonadati</taxon>
        <taxon>Pseudomonadota</taxon>
        <taxon>Gammaproteobacteria</taxon>
        <taxon>Oceanospirillales</taxon>
        <taxon>Halomonadaceae</taxon>
        <taxon>Halomonas</taxon>
    </lineage>
</organism>
<evidence type="ECO:0000259" key="5">
    <source>
        <dbReference type="PROSITE" id="PS50931"/>
    </source>
</evidence>
<evidence type="ECO:0000313" key="7">
    <source>
        <dbReference type="EMBL" id="SHM22809.1"/>
    </source>
</evidence>
<dbReference type="RefSeq" id="WP_073435510.1">
    <property type="nucleotide sequence ID" value="NZ_BJXU01000112.1"/>
</dbReference>
<dbReference type="Proteomes" id="UP000321726">
    <property type="component" value="Unassembled WGS sequence"/>
</dbReference>
<dbReference type="SUPFAM" id="SSF53850">
    <property type="entry name" value="Periplasmic binding protein-like II"/>
    <property type="match status" value="1"/>
</dbReference>
<dbReference type="OrthoDB" id="6113677at2"/>
<dbReference type="CDD" id="cd05466">
    <property type="entry name" value="PBP2_LTTR_substrate"/>
    <property type="match status" value="1"/>
</dbReference>
<evidence type="ECO:0000256" key="1">
    <source>
        <dbReference type="ARBA" id="ARBA00009437"/>
    </source>
</evidence>
<dbReference type="InterPro" id="IPR005119">
    <property type="entry name" value="LysR_subst-bd"/>
</dbReference>
<dbReference type="Proteomes" id="UP000184123">
    <property type="component" value="Unassembled WGS sequence"/>
</dbReference>
<evidence type="ECO:0000256" key="2">
    <source>
        <dbReference type="ARBA" id="ARBA00023015"/>
    </source>
</evidence>
<dbReference type="STRING" id="44933.SAMN05660971_02463"/>
<feature type="domain" description="HTH lysR-type" evidence="5">
    <location>
        <begin position="7"/>
        <end position="64"/>
    </location>
</feature>
<dbReference type="InterPro" id="IPR000847">
    <property type="entry name" value="LysR_HTH_N"/>
</dbReference>
<name>A0A1M7H3L0_9GAMM</name>
<evidence type="ECO:0000313" key="6">
    <source>
        <dbReference type="EMBL" id="GEN24835.1"/>
    </source>
</evidence>
<keyword evidence="3 7" id="KW-0238">DNA-binding</keyword>
<reference evidence="6 9" key="2">
    <citation type="submission" date="2019-07" db="EMBL/GenBank/DDBJ databases">
        <title>Whole genome shotgun sequence of Halomonas cupida NBRC 102219.</title>
        <authorList>
            <person name="Hosoyama A."/>
            <person name="Uohara A."/>
            <person name="Ohji S."/>
            <person name="Ichikawa N."/>
        </authorList>
    </citation>
    <scope>NUCLEOTIDE SEQUENCE [LARGE SCALE GENOMIC DNA]</scope>
    <source>
        <strain evidence="6 9">NBRC 102219</strain>
    </source>
</reference>
<reference evidence="7 8" key="1">
    <citation type="submission" date="2016-11" db="EMBL/GenBank/DDBJ databases">
        <authorList>
            <person name="Jaros S."/>
            <person name="Januszkiewicz K."/>
            <person name="Wedrychowicz H."/>
        </authorList>
    </citation>
    <scope>NUCLEOTIDE SEQUENCE [LARGE SCALE GENOMIC DNA]</scope>
    <source>
        <strain evidence="7 8">DSM 4740</strain>
    </source>
</reference>
<dbReference type="Gene3D" id="3.40.190.10">
    <property type="entry name" value="Periplasmic binding protein-like II"/>
    <property type="match status" value="2"/>
</dbReference>
<dbReference type="EMBL" id="FRCA01000006">
    <property type="protein sequence ID" value="SHM22809.1"/>
    <property type="molecule type" value="Genomic_DNA"/>
</dbReference>
<keyword evidence="9" id="KW-1185">Reference proteome</keyword>
<dbReference type="InterPro" id="IPR036390">
    <property type="entry name" value="WH_DNA-bd_sf"/>
</dbReference>
<dbReference type="SUPFAM" id="SSF46785">
    <property type="entry name" value="Winged helix' DNA-binding domain"/>
    <property type="match status" value="1"/>
</dbReference>
<accession>A0A1M7H3L0</accession>
<protein>
    <submittedName>
        <fullName evidence="7">DNA-binding transcriptional regulator, LysR family</fullName>
    </submittedName>
    <submittedName>
        <fullName evidence="6">LysR family transcriptional regulator</fullName>
    </submittedName>
</protein>